<gene>
    <name evidence="2" type="ORF">FNE76_02500</name>
</gene>
<reference evidence="2 3" key="1">
    <citation type="submission" date="2019-07" db="EMBL/GenBank/DDBJ databases">
        <title>Helicobacter labacensis sp. nov., Helicobacter mehlei sp. nov. and Helicobacter vulpis sp. nov., isolated from gastric mucosa of red fox (Vulpis vulpis).</title>
        <authorList>
            <person name="Kusar D."/>
            <person name="Gruntar I."/>
            <person name="Pate M."/>
            <person name="Zajc U."/>
            <person name="Ocepek M."/>
        </authorList>
    </citation>
    <scope>NUCLEOTIDE SEQUENCE [LARGE SCALE GENOMIC DNA]</scope>
    <source>
        <strain evidence="2 3">L8b</strain>
    </source>
</reference>
<dbReference type="EMBL" id="VKGC01000004">
    <property type="protein sequence ID" value="TSA85975.1"/>
    <property type="molecule type" value="Genomic_DNA"/>
</dbReference>
<accession>A0A553V0K6</accession>
<reference evidence="2 3" key="3">
    <citation type="submission" date="2019-07" db="EMBL/GenBank/DDBJ databases">
        <authorList>
            <person name="Papic B."/>
        </authorList>
    </citation>
    <scope>NUCLEOTIDE SEQUENCE [LARGE SCALE GENOMIC DNA]</scope>
    <source>
        <strain evidence="2 3">L8b</strain>
    </source>
</reference>
<comment type="caution">
    <text evidence="2">The sequence shown here is derived from an EMBL/GenBank/DDBJ whole genome shotgun (WGS) entry which is preliminary data.</text>
</comment>
<sequence>MWAWGFFRHVFVLAVLSGAVVSGVVAKPNLAECMDPSHFNLEQKKVLVYAYHYGSKENLGYEMAAIAWKESCAGAYRVDFDETSAGIYHAYIPAVLKFYNEGQTPFMKSYYGDLLIRDRNFASRIALDTLVSFKRIHKGNLKEMIRAYYIQRAKHPAMANQEADEYYQDLLIKIKTLQSLMPTLEHFVKEHEHKPKTPLYAQSELPYQPPKQTKKKPPRKTYKKPSKPRTTQHHKPKPKVEQTHHIQPKPKKRQEDDGIFLMQEAPVF</sequence>
<name>A0A553V0K6_9HELI</name>
<organism evidence="2 3">
    <name type="scientific">Helicobacter mehlei</name>
    <dbReference type="NCBI Taxonomy" id="2316080"/>
    <lineage>
        <taxon>Bacteria</taxon>
        <taxon>Pseudomonadati</taxon>
        <taxon>Campylobacterota</taxon>
        <taxon>Epsilonproteobacteria</taxon>
        <taxon>Campylobacterales</taxon>
        <taxon>Helicobacteraceae</taxon>
        <taxon>Helicobacter</taxon>
    </lineage>
</organism>
<dbReference type="AlphaFoldDB" id="A0A553V0K6"/>
<protein>
    <submittedName>
        <fullName evidence="2">Uncharacterized protein</fullName>
    </submittedName>
</protein>
<proteinExistence type="predicted"/>
<dbReference type="RefSeq" id="WP_143928361.1">
    <property type="nucleotide sequence ID" value="NZ_VKGC01000004.1"/>
</dbReference>
<evidence type="ECO:0000256" key="1">
    <source>
        <dbReference type="SAM" id="MobiDB-lite"/>
    </source>
</evidence>
<dbReference type="Proteomes" id="UP000319322">
    <property type="component" value="Unassembled WGS sequence"/>
</dbReference>
<keyword evidence="3" id="KW-1185">Reference proteome</keyword>
<feature type="region of interest" description="Disordered" evidence="1">
    <location>
        <begin position="191"/>
        <end position="268"/>
    </location>
</feature>
<feature type="compositionally biased region" description="Basic residues" evidence="1">
    <location>
        <begin position="212"/>
        <end position="237"/>
    </location>
</feature>
<reference evidence="3" key="2">
    <citation type="submission" date="2019-07" db="EMBL/GenBank/DDBJ databases">
        <title>Helicobacter labacensis sp. nov., Helicobacter mehlei sp. nov. and Helicobacter vulpis sp. nov., isolated from gastric mucosa of red fox (Vulpis vulpis).</title>
        <authorList>
            <person name="Papic B."/>
        </authorList>
    </citation>
    <scope>NUCLEOTIDE SEQUENCE [LARGE SCALE GENOMIC DNA]</scope>
    <source>
        <strain evidence="3">L8b</strain>
    </source>
</reference>
<evidence type="ECO:0000313" key="2">
    <source>
        <dbReference type="EMBL" id="TSA85975.1"/>
    </source>
</evidence>
<evidence type="ECO:0000313" key="3">
    <source>
        <dbReference type="Proteomes" id="UP000319322"/>
    </source>
</evidence>